<keyword evidence="3" id="KW-1003">Cell membrane</keyword>
<evidence type="ECO:0000256" key="13">
    <source>
        <dbReference type="ARBA" id="ARBA00023157"/>
    </source>
</evidence>
<keyword evidence="13" id="KW-1015">Disulfide bond</keyword>
<dbReference type="OrthoDB" id="73209at2759"/>
<dbReference type="EMBL" id="AZIM01000828">
    <property type="protein sequence ID" value="ETE69181.1"/>
    <property type="molecule type" value="Genomic_DNA"/>
</dbReference>
<dbReference type="GO" id="GO:0005524">
    <property type="term" value="F:ATP binding"/>
    <property type="evidence" value="ECO:0007669"/>
    <property type="project" value="UniProtKB-KW"/>
</dbReference>
<dbReference type="GO" id="GO:0004714">
    <property type="term" value="F:transmembrane receptor protein tyrosine kinase activity"/>
    <property type="evidence" value="ECO:0007669"/>
    <property type="project" value="UniProtKB-EC"/>
</dbReference>
<evidence type="ECO:0000256" key="11">
    <source>
        <dbReference type="ARBA" id="ARBA00023136"/>
    </source>
</evidence>
<sequence>MSLSDNWMFNTCGASGSQGPTQTQCNDFYRGTNISVLVGTEEHFPGVQIWRVPAANTYSISGYGAAGGKGKNSMMRSHGVNVVGIFPLEKNDTLYILVGQQGEDACPSVSDCPSNIYGGVSSHFCAAAKNLAS</sequence>
<protein>
    <recommendedName>
        <fullName evidence="2">receptor protein-tyrosine kinase</fullName>
        <ecNumber evidence="2">2.7.10.1</ecNumber>
    </recommendedName>
</protein>
<evidence type="ECO:0000256" key="14">
    <source>
        <dbReference type="ARBA" id="ARBA00023170"/>
    </source>
</evidence>
<dbReference type="AlphaFoldDB" id="V8P5C3"/>
<gene>
    <name evidence="17" type="primary">Alk</name>
    <name evidence="17" type="ORF">L345_05016</name>
</gene>
<evidence type="ECO:0000256" key="15">
    <source>
        <dbReference type="ARBA" id="ARBA00023180"/>
    </source>
</evidence>
<keyword evidence="8 17" id="KW-0418">Kinase</keyword>
<dbReference type="Pfam" id="PF12810">
    <property type="entry name" value="ALK_LTK_GRD"/>
    <property type="match status" value="1"/>
</dbReference>
<evidence type="ECO:0000256" key="7">
    <source>
        <dbReference type="ARBA" id="ARBA00022741"/>
    </source>
</evidence>
<dbReference type="EC" id="2.7.10.1" evidence="2"/>
<organism evidence="17 18">
    <name type="scientific">Ophiophagus hannah</name>
    <name type="common">King cobra</name>
    <name type="synonym">Naja hannah</name>
    <dbReference type="NCBI Taxonomy" id="8665"/>
    <lineage>
        <taxon>Eukaryota</taxon>
        <taxon>Metazoa</taxon>
        <taxon>Chordata</taxon>
        <taxon>Craniata</taxon>
        <taxon>Vertebrata</taxon>
        <taxon>Euteleostomi</taxon>
        <taxon>Lepidosauria</taxon>
        <taxon>Squamata</taxon>
        <taxon>Bifurcata</taxon>
        <taxon>Unidentata</taxon>
        <taxon>Episquamata</taxon>
        <taxon>Toxicofera</taxon>
        <taxon>Serpentes</taxon>
        <taxon>Colubroidea</taxon>
        <taxon>Elapidae</taxon>
        <taxon>Elapinae</taxon>
        <taxon>Ophiophagus</taxon>
    </lineage>
</organism>
<evidence type="ECO:0000256" key="3">
    <source>
        <dbReference type="ARBA" id="ARBA00022475"/>
    </source>
</evidence>
<keyword evidence="15" id="KW-0325">Glycoprotein</keyword>
<keyword evidence="10" id="KW-1133">Transmembrane helix</keyword>
<evidence type="ECO:0000256" key="4">
    <source>
        <dbReference type="ARBA" id="ARBA00022679"/>
    </source>
</evidence>
<dbReference type="GO" id="GO:0005886">
    <property type="term" value="C:plasma membrane"/>
    <property type="evidence" value="ECO:0007669"/>
    <property type="project" value="UniProtKB-SubCell"/>
</dbReference>
<keyword evidence="6" id="KW-0732">Signal</keyword>
<name>V8P5C3_OPHHA</name>
<comment type="subcellular location">
    <subcellularLocation>
        <location evidence="1">Cell membrane</location>
        <topology evidence="1">Single-pass type I membrane protein</topology>
    </subcellularLocation>
</comment>
<dbReference type="InterPro" id="IPR055163">
    <property type="entry name" value="ALK/LTK-like_GRD"/>
</dbReference>
<evidence type="ECO:0000313" key="18">
    <source>
        <dbReference type="Proteomes" id="UP000018936"/>
    </source>
</evidence>
<evidence type="ECO:0000256" key="10">
    <source>
        <dbReference type="ARBA" id="ARBA00022989"/>
    </source>
</evidence>
<keyword evidence="12" id="KW-0829">Tyrosine-protein kinase</keyword>
<keyword evidence="18" id="KW-1185">Reference proteome</keyword>
<evidence type="ECO:0000256" key="5">
    <source>
        <dbReference type="ARBA" id="ARBA00022692"/>
    </source>
</evidence>
<feature type="non-terminal residue" evidence="17">
    <location>
        <position position="1"/>
    </location>
</feature>
<proteinExistence type="predicted"/>
<dbReference type="Proteomes" id="UP000018936">
    <property type="component" value="Unassembled WGS sequence"/>
</dbReference>
<keyword evidence="4" id="KW-0808">Transferase</keyword>
<comment type="caution">
    <text evidence="17">The sequence shown here is derived from an EMBL/GenBank/DDBJ whole genome shotgun (WGS) entry which is preliminary data.</text>
</comment>
<keyword evidence="9" id="KW-0067">ATP-binding</keyword>
<evidence type="ECO:0000259" key="16">
    <source>
        <dbReference type="Pfam" id="PF12810"/>
    </source>
</evidence>
<evidence type="ECO:0000256" key="6">
    <source>
        <dbReference type="ARBA" id="ARBA00022729"/>
    </source>
</evidence>
<evidence type="ECO:0000256" key="12">
    <source>
        <dbReference type="ARBA" id="ARBA00023137"/>
    </source>
</evidence>
<keyword evidence="7" id="KW-0547">Nucleotide-binding</keyword>
<evidence type="ECO:0000256" key="2">
    <source>
        <dbReference type="ARBA" id="ARBA00011902"/>
    </source>
</evidence>
<evidence type="ECO:0000256" key="1">
    <source>
        <dbReference type="ARBA" id="ARBA00004251"/>
    </source>
</evidence>
<evidence type="ECO:0000256" key="8">
    <source>
        <dbReference type="ARBA" id="ARBA00022777"/>
    </source>
</evidence>
<keyword evidence="11" id="KW-0472">Membrane</keyword>
<reference evidence="17 18" key="1">
    <citation type="journal article" date="2013" name="Proc. Natl. Acad. Sci. U.S.A.">
        <title>The king cobra genome reveals dynamic gene evolution and adaptation in the snake venom system.</title>
        <authorList>
            <person name="Vonk F.J."/>
            <person name="Casewell N.R."/>
            <person name="Henkel C.V."/>
            <person name="Heimberg A.M."/>
            <person name="Jansen H.J."/>
            <person name="McCleary R.J."/>
            <person name="Kerkkamp H.M."/>
            <person name="Vos R.A."/>
            <person name="Guerreiro I."/>
            <person name="Calvete J.J."/>
            <person name="Wuster W."/>
            <person name="Woods A.E."/>
            <person name="Logan J.M."/>
            <person name="Harrison R.A."/>
            <person name="Castoe T.A."/>
            <person name="de Koning A.P."/>
            <person name="Pollock D.D."/>
            <person name="Yandell M."/>
            <person name="Calderon D."/>
            <person name="Renjifo C."/>
            <person name="Currier R.B."/>
            <person name="Salgado D."/>
            <person name="Pla D."/>
            <person name="Sanz L."/>
            <person name="Hyder A.S."/>
            <person name="Ribeiro J.M."/>
            <person name="Arntzen J.W."/>
            <person name="van den Thillart G.E."/>
            <person name="Boetzer M."/>
            <person name="Pirovano W."/>
            <person name="Dirks R.P."/>
            <person name="Spaink H.P."/>
            <person name="Duboule D."/>
            <person name="McGlinn E."/>
            <person name="Kini R.M."/>
            <person name="Richardson M.K."/>
        </authorList>
    </citation>
    <scope>NUCLEOTIDE SEQUENCE</scope>
    <source>
        <tissue evidence="17">Blood</tissue>
    </source>
</reference>
<feature type="domain" description="ALK/LTK-like glycine-rich" evidence="16">
    <location>
        <begin position="57"/>
        <end position="119"/>
    </location>
</feature>
<evidence type="ECO:0000313" key="17">
    <source>
        <dbReference type="EMBL" id="ETE69181.1"/>
    </source>
</evidence>
<keyword evidence="14 17" id="KW-0675">Receptor</keyword>
<evidence type="ECO:0000256" key="9">
    <source>
        <dbReference type="ARBA" id="ARBA00022840"/>
    </source>
</evidence>
<keyword evidence="5" id="KW-0812">Transmembrane</keyword>
<accession>V8P5C3</accession>